<name>A0A7X1AVQ2_9BACT</name>
<feature type="domain" description="HAMP" evidence="12">
    <location>
        <begin position="222"/>
        <end position="274"/>
    </location>
</feature>
<dbReference type="InterPro" id="IPR004358">
    <property type="entry name" value="Sig_transdc_His_kin-like_C"/>
</dbReference>
<dbReference type="PANTHER" id="PTHR42878:SF7">
    <property type="entry name" value="SENSOR HISTIDINE KINASE GLRK"/>
    <property type="match status" value="1"/>
</dbReference>
<comment type="caution">
    <text evidence="13">The sequence shown here is derived from an EMBL/GenBank/DDBJ whole genome shotgun (WGS) entry which is preliminary data.</text>
</comment>
<keyword evidence="6" id="KW-0547">Nucleotide-binding</keyword>
<dbReference type="SUPFAM" id="SSF47384">
    <property type="entry name" value="Homodimeric domain of signal transducing histidine kinase"/>
    <property type="match status" value="1"/>
</dbReference>
<dbReference type="Gene3D" id="1.10.287.130">
    <property type="match status" value="1"/>
</dbReference>
<keyword evidence="14" id="KW-1185">Reference proteome</keyword>
<dbReference type="InterPro" id="IPR003594">
    <property type="entry name" value="HATPase_dom"/>
</dbReference>
<evidence type="ECO:0000256" key="6">
    <source>
        <dbReference type="ARBA" id="ARBA00022741"/>
    </source>
</evidence>
<dbReference type="Proteomes" id="UP000525652">
    <property type="component" value="Unassembled WGS sequence"/>
</dbReference>
<sequence>MKIWKKITLGFVLVTGVMMIVDFNALRQNFITIQQIDDLELSNRAELIESHRVAYTQQRISSNVRELLLEWALGGRSDEIELAKQKIGVARVEMEEALGKLNRATYLGTGRDGFDELEQQEIEKLNTMMSRVPEFFSSLDKVLALQEEGKFEEAEEVFEDVLEPSSRYIQERIAEIAELAKEEIEWAIRQLNIRVRRTIRLGIYLSVLSFIFAIGLGLLISRSISKPLMKLVRSADEIGRGNLDTFVDLNTKGELQILAGSFNQMAYDLKQKVDAIEQVNEELLESNETKDKFFSIIAHDLKNPFNAILGYSYILSESYGEFGDEERKEMIEEIDRSSRITYELLENLLNWARSQSNKIEIKPVMLDVSDIAEKSIESHRATAKGKRIDVLNKVPKGLMLEVDRETFTVILNNVLSNSIKFTPEGGEVIISAEKRAGEVVVSIRDSGVGMSEEAISRLFLREGSISTLGTDQENGTGLGLVLVKDFVERNRGRLEVKSQQGEGSEFFLFFPG</sequence>
<dbReference type="SUPFAM" id="SSF55874">
    <property type="entry name" value="ATPase domain of HSP90 chaperone/DNA topoisomerase II/histidine kinase"/>
    <property type="match status" value="1"/>
</dbReference>
<keyword evidence="10" id="KW-1133">Transmembrane helix</keyword>
<keyword evidence="9" id="KW-0902">Two-component regulatory system</keyword>
<proteinExistence type="predicted"/>
<dbReference type="Pfam" id="PF00672">
    <property type="entry name" value="HAMP"/>
    <property type="match status" value="1"/>
</dbReference>
<keyword evidence="8" id="KW-0067">ATP-binding</keyword>
<evidence type="ECO:0000256" key="1">
    <source>
        <dbReference type="ARBA" id="ARBA00000085"/>
    </source>
</evidence>
<evidence type="ECO:0000259" key="11">
    <source>
        <dbReference type="PROSITE" id="PS50109"/>
    </source>
</evidence>
<dbReference type="GO" id="GO:0030295">
    <property type="term" value="F:protein kinase activator activity"/>
    <property type="evidence" value="ECO:0007669"/>
    <property type="project" value="TreeGrafter"/>
</dbReference>
<evidence type="ECO:0000256" key="3">
    <source>
        <dbReference type="ARBA" id="ARBA00012438"/>
    </source>
</evidence>
<dbReference type="InterPro" id="IPR050351">
    <property type="entry name" value="BphY/WalK/GraS-like"/>
</dbReference>
<dbReference type="SMART" id="SM00387">
    <property type="entry name" value="HATPase_c"/>
    <property type="match status" value="1"/>
</dbReference>
<keyword evidence="5" id="KW-0808">Transferase</keyword>
<evidence type="ECO:0000256" key="7">
    <source>
        <dbReference type="ARBA" id="ARBA00022777"/>
    </source>
</evidence>
<evidence type="ECO:0000256" key="8">
    <source>
        <dbReference type="ARBA" id="ARBA00022840"/>
    </source>
</evidence>
<dbReference type="InterPro" id="IPR036890">
    <property type="entry name" value="HATPase_C_sf"/>
</dbReference>
<organism evidence="13 14">
    <name type="scientific">Puniceicoccus vermicola</name>
    <dbReference type="NCBI Taxonomy" id="388746"/>
    <lineage>
        <taxon>Bacteria</taxon>
        <taxon>Pseudomonadati</taxon>
        <taxon>Verrucomicrobiota</taxon>
        <taxon>Opitutia</taxon>
        <taxon>Puniceicoccales</taxon>
        <taxon>Puniceicoccaceae</taxon>
        <taxon>Puniceicoccus</taxon>
    </lineage>
</organism>
<protein>
    <recommendedName>
        <fullName evidence="3">histidine kinase</fullName>
        <ecNumber evidence="3">2.7.13.3</ecNumber>
    </recommendedName>
</protein>
<dbReference type="Pfam" id="PF02518">
    <property type="entry name" value="HATPase_c"/>
    <property type="match status" value="1"/>
</dbReference>
<evidence type="ECO:0000256" key="2">
    <source>
        <dbReference type="ARBA" id="ARBA00004370"/>
    </source>
</evidence>
<dbReference type="InterPro" id="IPR003660">
    <property type="entry name" value="HAMP_dom"/>
</dbReference>
<evidence type="ECO:0000256" key="9">
    <source>
        <dbReference type="ARBA" id="ARBA00023012"/>
    </source>
</evidence>
<evidence type="ECO:0000256" key="10">
    <source>
        <dbReference type="SAM" id="Phobius"/>
    </source>
</evidence>
<dbReference type="GO" id="GO:0000155">
    <property type="term" value="F:phosphorelay sensor kinase activity"/>
    <property type="evidence" value="ECO:0007669"/>
    <property type="project" value="InterPro"/>
</dbReference>
<dbReference type="GO" id="GO:0005524">
    <property type="term" value="F:ATP binding"/>
    <property type="evidence" value="ECO:0007669"/>
    <property type="project" value="UniProtKB-KW"/>
</dbReference>
<dbReference type="RefSeq" id="WP_185691616.1">
    <property type="nucleotide sequence ID" value="NZ_JACHVA010000040.1"/>
</dbReference>
<comment type="subcellular location">
    <subcellularLocation>
        <location evidence="2">Membrane</location>
    </subcellularLocation>
</comment>
<feature type="transmembrane region" description="Helical" evidence="10">
    <location>
        <begin position="7"/>
        <end position="26"/>
    </location>
</feature>
<dbReference type="Gene3D" id="3.30.565.10">
    <property type="entry name" value="Histidine kinase-like ATPase, C-terminal domain"/>
    <property type="match status" value="1"/>
</dbReference>
<dbReference type="PROSITE" id="PS50109">
    <property type="entry name" value="HIS_KIN"/>
    <property type="match status" value="1"/>
</dbReference>
<feature type="transmembrane region" description="Helical" evidence="10">
    <location>
        <begin position="201"/>
        <end position="220"/>
    </location>
</feature>
<keyword evidence="10" id="KW-0472">Membrane</keyword>
<accession>A0A7X1AVQ2</accession>
<dbReference type="InterPro" id="IPR003661">
    <property type="entry name" value="HisK_dim/P_dom"/>
</dbReference>
<dbReference type="SMART" id="SM00304">
    <property type="entry name" value="HAMP"/>
    <property type="match status" value="1"/>
</dbReference>
<dbReference type="CDD" id="cd00082">
    <property type="entry name" value="HisKA"/>
    <property type="match status" value="1"/>
</dbReference>
<keyword evidence="7 13" id="KW-0418">Kinase</keyword>
<evidence type="ECO:0000259" key="12">
    <source>
        <dbReference type="PROSITE" id="PS50885"/>
    </source>
</evidence>
<dbReference type="EC" id="2.7.13.3" evidence="3"/>
<dbReference type="CDD" id="cd06225">
    <property type="entry name" value="HAMP"/>
    <property type="match status" value="1"/>
</dbReference>
<keyword evidence="10" id="KW-0812">Transmembrane</keyword>
<evidence type="ECO:0000313" key="14">
    <source>
        <dbReference type="Proteomes" id="UP000525652"/>
    </source>
</evidence>
<dbReference type="AlphaFoldDB" id="A0A7X1AVQ2"/>
<dbReference type="PROSITE" id="PS50885">
    <property type="entry name" value="HAMP"/>
    <property type="match status" value="1"/>
</dbReference>
<dbReference type="GO" id="GO:0000156">
    <property type="term" value="F:phosphorelay response regulator activity"/>
    <property type="evidence" value="ECO:0007669"/>
    <property type="project" value="TreeGrafter"/>
</dbReference>
<dbReference type="GO" id="GO:0016020">
    <property type="term" value="C:membrane"/>
    <property type="evidence" value="ECO:0007669"/>
    <property type="project" value="UniProtKB-SubCell"/>
</dbReference>
<dbReference type="GO" id="GO:0007234">
    <property type="term" value="P:osmosensory signaling via phosphorelay pathway"/>
    <property type="evidence" value="ECO:0007669"/>
    <property type="project" value="TreeGrafter"/>
</dbReference>
<comment type="catalytic activity">
    <reaction evidence="1">
        <text>ATP + protein L-histidine = ADP + protein N-phospho-L-histidine.</text>
        <dbReference type="EC" id="2.7.13.3"/>
    </reaction>
</comment>
<evidence type="ECO:0000256" key="4">
    <source>
        <dbReference type="ARBA" id="ARBA00022553"/>
    </source>
</evidence>
<dbReference type="PRINTS" id="PR00344">
    <property type="entry name" value="BCTRLSENSOR"/>
</dbReference>
<dbReference type="EMBL" id="JACHVA010000040">
    <property type="protein sequence ID" value="MBC2600881.1"/>
    <property type="molecule type" value="Genomic_DNA"/>
</dbReference>
<evidence type="ECO:0000256" key="5">
    <source>
        <dbReference type="ARBA" id="ARBA00022679"/>
    </source>
</evidence>
<dbReference type="Gene3D" id="6.10.340.10">
    <property type="match status" value="1"/>
</dbReference>
<evidence type="ECO:0000313" key="13">
    <source>
        <dbReference type="EMBL" id="MBC2600881.1"/>
    </source>
</evidence>
<dbReference type="SUPFAM" id="SSF158472">
    <property type="entry name" value="HAMP domain-like"/>
    <property type="match status" value="1"/>
</dbReference>
<gene>
    <name evidence="13" type="ORF">H5P30_03710</name>
</gene>
<feature type="domain" description="Histidine kinase" evidence="11">
    <location>
        <begin position="296"/>
        <end position="512"/>
    </location>
</feature>
<dbReference type="SMART" id="SM00388">
    <property type="entry name" value="HisKA"/>
    <property type="match status" value="1"/>
</dbReference>
<dbReference type="Pfam" id="PF00512">
    <property type="entry name" value="HisKA"/>
    <property type="match status" value="1"/>
</dbReference>
<dbReference type="InterPro" id="IPR036097">
    <property type="entry name" value="HisK_dim/P_sf"/>
</dbReference>
<dbReference type="InterPro" id="IPR005467">
    <property type="entry name" value="His_kinase_dom"/>
</dbReference>
<keyword evidence="4" id="KW-0597">Phosphoprotein</keyword>
<dbReference type="PANTHER" id="PTHR42878">
    <property type="entry name" value="TWO-COMPONENT HISTIDINE KINASE"/>
    <property type="match status" value="1"/>
</dbReference>
<reference evidence="13 14" key="1">
    <citation type="submission" date="2020-07" db="EMBL/GenBank/DDBJ databases">
        <authorList>
            <person name="Feng X."/>
        </authorList>
    </citation>
    <scope>NUCLEOTIDE SEQUENCE [LARGE SCALE GENOMIC DNA]</scope>
    <source>
        <strain evidence="13 14">JCM14086</strain>
    </source>
</reference>